<feature type="coiled-coil region" evidence="2">
    <location>
        <begin position="45"/>
        <end position="72"/>
    </location>
</feature>
<organism evidence="4">
    <name type="scientific">Capitella teleta</name>
    <name type="common">Polychaete worm</name>
    <dbReference type="NCBI Taxonomy" id="283909"/>
    <lineage>
        <taxon>Eukaryota</taxon>
        <taxon>Metazoa</taxon>
        <taxon>Spiralia</taxon>
        <taxon>Lophotrochozoa</taxon>
        <taxon>Annelida</taxon>
        <taxon>Polychaeta</taxon>
        <taxon>Sedentaria</taxon>
        <taxon>Scolecida</taxon>
        <taxon>Capitellidae</taxon>
        <taxon>Capitella</taxon>
    </lineage>
</organism>
<protein>
    <submittedName>
        <fullName evidence="4">Double C2 domain protein</fullName>
    </submittedName>
</protein>
<dbReference type="GO" id="GO:0005886">
    <property type="term" value="C:plasma membrane"/>
    <property type="evidence" value="ECO:0007669"/>
    <property type="project" value="TreeGrafter"/>
</dbReference>
<evidence type="ECO:0000256" key="1">
    <source>
        <dbReference type="ARBA" id="ARBA00022737"/>
    </source>
</evidence>
<evidence type="ECO:0000313" key="5">
    <source>
        <dbReference type="EnsemblMetazoa" id="CapteP195440"/>
    </source>
</evidence>
<dbReference type="EMBL" id="AMQN01012526">
    <property type="status" value="NOT_ANNOTATED_CDS"/>
    <property type="molecule type" value="Genomic_DNA"/>
</dbReference>
<proteinExistence type="predicted"/>
<dbReference type="InterPro" id="IPR001565">
    <property type="entry name" value="Synaptotagmin"/>
</dbReference>
<reference evidence="5" key="3">
    <citation type="submission" date="2015-06" db="UniProtKB">
        <authorList>
            <consortium name="EnsemblMetazoa"/>
        </authorList>
    </citation>
    <scope>IDENTIFICATION</scope>
</reference>
<dbReference type="SUPFAM" id="SSF49562">
    <property type="entry name" value="C2 domain (Calcium/lipid-binding domain, CaLB)"/>
    <property type="match status" value="2"/>
</dbReference>
<dbReference type="EMBL" id="KB309584">
    <property type="protein sequence ID" value="ELT93877.1"/>
    <property type="molecule type" value="Genomic_DNA"/>
</dbReference>
<dbReference type="EnsemblMetazoa" id="CapteT195440">
    <property type="protein sequence ID" value="CapteP195440"/>
    <property type="gene ID" value="CapteG195440"/>
</dbReference>
<evidence type="ECO:0000313" key="4">
    <source>
        <dbReference type="EMBL" id="ELT93877.1"/>
    </source>
</evidence>
<dbReference type="GO" id="GO:0017156">
    <property type="term" value="P:calcium-ion regulated exocytosis"/>
    <property type="evidence" value="ECO:0007669"/>
    <property type="project" value="TreeGrafter"/>
</dbReference>
<dbReference type="PRINTS" id="PR00360">
    <property type="entry name" value="C2DOMAIN"/>
</dbReference>
<dbReference type="GO" id="GO:0005509">
    <property type="term" value="F:calcium ion binding"/>
    <property type="evidence" value="ECO:0007669"/>
    <property type="project" value="TreeGrafter"/>
</dbReference>
<dbReference type="OMA" id="KMDPAVM"/>
<dbReference type="InterPro" id="IPR035892">
    <property type="entry name" value="C2_domain_sf"/>
</dbReference>
<dbReference type="GO" id="GO:0000149">
    <property type="term" value="F:SNARE binding"/>
    <property type="evidence" value="ECO:0007669"/>
    <property type="project" value="TreeGrafter"/>
</dbReference>
<dbReference type="OrthoDB" id="419768at2759"/>
<dbReference type="PANTHER" id="PTHR10024">
    <property type="entry name" value="SYNAPTOTAGMIN"/>
    <property type="match status" value="1"/>
</dbReference>
<dbReference type="Proteomes" id="UP000014760">
    <property type="component" value="Unassembled WGS sequence"/>
</dbReference>
<dbReference type="HOGENOM" id="CLU_667863_0_0_1"/>
<dbReference type="Pfam" id="PF00168">
    <property type="entry name" value="C2"/>
    <property type="match status" value="2"/>
</dbReference>
<sequence>MGAAYSRASRVVDTEQSLTINVDDSVAMGAGHPEKIKSIARLLTAENQKKNRRKEQNEVGNTKENLNILKQMFKKMDPSVLKTSSFMDHGDIHLSFKYDPDSSNLLVKVICCRDLDPKDLRGQSADPYVKLFLHSSSQPSHVNRTATVKNTLNPNFNEIFSFEVDSNAFAESHVVIQVWDYDVLDKDDFIGEVIVPLPGLDLDHQAVHTAWYTLKSETNLTITGSLEVSLRFQMPESLFVSVHSGSGLTNLYEDDLPNPVVKVQIPGIQTLYETTVQKNTVDPVWNETFEFCVPIEEFSSRYVVLHAIDEGGSGENESLGQIIIELNNLNTDAGFHGSFQLADLRNSDRLRAQWFQHATLQEFREALVAHAAFRQPKFLFQSHSGTKMLRVVNKKAKSEARLRIVNGIPVF</sequence>
<evidence type="ECO:0000259" key="3">
    <source>
        <dbReference type="PROSITE" id="PS50004"/>
    </source>
</evidence>
<feature type="domain" description="C2" evidence="3">
    <location>
        <begin position="222"/>
        <end position="339"/>
    </location>
</feature>
<dbReference type="AlphaFoldDB" id="R7TK74"/>
<dbReference type="PANTHER" id="PTHR10024:SF203">
    <property type="entry name" value="C2 DOMAIN-CONTAINING PROTEIN"/>
    <property type="match status" value="1"/>
</dbReference>
<feature type="domain" description="C2" evidence="3">
    <location>
        <begin position="88"/>
        <end position="212"/>
    </location>
</feature>
<dbReference type="GO" id="GO:0030276">
    <property type="term" value="F:clathrin binding"/>
    <property type="evidence" value="ECO:0007669"/>
    <property type="project" value="TreeGrafter"/>
</dbReference>
<dbReference type="SMART" id="SM00239">
    <property type="entry name" value="C2"/>
    <property type="match status" value="2"/>
</dbReference>
<dbReference type="CDD" id="cd00030">
    <property type="entry name" value="C2"/>
    <property type="match status" value="1"/>
</dbReference>
<evidence type="ECO:0000313" key="6">
    <source>
        <dbReference type="Proteomes" id="UP000014760"/>
    </source>
</evidence>
<keyword evidence="6" id="KW-1185">Reference proteome</keyword>
<dbReference type="PROSITE" id="PS50004">
    <property type="entry name" value="C2"/>
    <property type="match status" value="2"/>
</dbReference>
<dbReference type="Gene3D" id="2.60.40.150">
    <property type="entry name" value="C2 domain"/>
    <property type="match status" value="2"/>
</dbReference>
<accession>R7TK74</accession>
<keyword evidence="1" id="KW-0677">Repeat</keyword>
<dbReference type="GO" id="GO:0005544">
    <property type="term" value="F:calcium-dependent phospholipid binding"/>
    <property type="evidence" value="ECO:0007669"/>
    <property type="project" value="TreeGrafter"/>
</dbReference>
<reference evidence="4 6" key="2">
    <citation type="journal article" date="2013" name="Nature">
        <title>Insights into bilaterian evolution from three spiralian genomes.</title>
        <authorList>
            <person name="Simakov O."/>
            <person name="Marletaz F."/>
            <person name="Cho S.J."/>
            <person name="Edsinger-Gonzales E."/>
            <person name="Havlak P."/>
            <person name="Hellsten U."/>
            <person name="Kuo D.H."/>
            <person name="Larsson T."/>
            <person name="Lv J."/>
            <person name="Arendt D."/>
            <person name="Savage R."/>
            <person name="Osoegawa K."/>
            <person name="de Jong P."/>
            <person name="Grimwood J."/>
            <person name="Chapman J.A."/>
            <person name="Shapiro H."/>
            <person name="Aerts A."/>
            <person name="Otillar R.P."/>
            <person name="Terry A.Y."/>
            <person name="Boore J.L."/>
            <person name="Grigoriev I.V."/>
            <person name="Lindberg D.R."/>
            <person name="Seaver E.C."/>
            <person name="Weisblat D.A."/>
            <person name="Putnam N.H."/>
            <person name="Rokhsar D.S."/>
        </authorList>
    </citation>
    <scope>NUCLEOTIDE SEQUENCE</scope>
    <source>
        <strain evidence="4 6">I ESC-2004</strain>
    </source>
</reference>
<dbReference type="STRING" id="283909.R7TK74"/>
<keyword evidence="2" id="KW-0175">Coiled coil</keyword>
<dbReference type="PRINTS" id="PR00399">
    <property type="entry name" value="SYNAPTOTAGMN"/>
</dbReference>
<dbReference type="GO" id="GO:0001786">
    <property type="term" value="F:phosphatidylserine binding"/>
    <property type="evidence" value="ECO:0007669"/>
    <property type="project" value="TreeGrafter"/>
</dbReference>
<dbReference type="InterPro" id="IPR000008">
    <property type="entry name" value="C2_dom"/>
</dbReference>
<evidence type="ECO:0000256" key="2">
    <source>
        <dbReference type="SAM" id="Coils"/>
    </source>
</evidence>
<reference evidence="6" key="1">
    <citation type="submission" date="2012-12" db="EMBL/GenBank/DDBJ databases">
        <authorList>
            <person name="Hellsten U."/>
            <person name="Grimwood J."/>
            <person name="Chapman J.A."/>
            <person name="Shapiro H."/>
            <person name="Aerts A."/>
            <person name="Otillar R.P."/>
            <person name="Terry A.Y."/>
            <person name="Boore J.L."/>
            <person name="Simakov O."/>
            <person name="Marletaz F."/>
            <person name="Cho S.-J."/>
            <person name="Edsinger-Gonzales E."/>
            <person name="Havlak P."/>
            <person name="Kuo D.-H."/>
            <person name="Larsson T."/>
            <person name="Lv J."/>
            <person name="Arendt D."/>
            <person name="Savage R."/>
            <person name="Osoegawa K."/>
            <person name="de Jong P."/>
            <person name="Lindberg D.R."/>
            <person name="Seaver E.C."/>
            <person name="Weisblat D.A."/>
            <person name="Putnam N.H."/>
            <person name="Grigoriev I.V."/>
            <person name="Rokhsar D.S."/>
        </authorList>
    </citation>
    <scope>NUCLEOTIDE SEQUENCE</scope>
    <source>
        <strain evidence="6">I ESC-2004</strain>
    </source>
</reference>
<dbReference type="GO" id="GO:0070382">
    <property type="term" value="C:exocytic vesicle"/>
    <property type="evidence" value="ECO:0007669"/>
    <property type="project" value="TreeGrafter"/>
</dbReference>
<gene>
    <name evidence="4" type="primary">Dblc2</name>
    <name evidence="4" type="ORF">CAPTEDRAFT_195440</name>
</gene>
<name>R7TK74_CAPTE</name>